<evidence type="ECO:0000313" key="1">
    <source>
        <dbReference type="EMBL" id="KAJ2795995.1"/>
    </source>
</evidence>
<dbReference type="EMBL" id="JANBUP010003691">
    <property type="protein sequence ID" value="KAJ2795995.1"/>
    <property type="molecule type" value="Genomic_DNA"/>
</dbReference>
<evidence type="ECO:0000313" key="2">
    <source>
        <dbReference type="Proteomes" id="UP001140096"/>
    </source>
</evidence>
<accession>A0ACC1KVR7</accession>
<comment type="caution">
    <text evidence="1">The sequence shown here is derived from an EMBL/GenBank/DDBJ whole genome shotgun (WGS) entry which is preliminary data.</text>
</comment>
<reference evidence="1" key="1">
    <citation type="submission" date="2022-07" db="EMBL/GenBank/DDBJ databases">
        <title>Phylogenomic reconstructions and comparative analyses of Kickxellomycotina fungi.</title>
        <authorList>
            <person name="Reynolds N.K."/>
            <person name="Stajich J.E."/>
            <person name="Barry K."/>
            <person name="Grigoriev I.V."/>
            <person name="Crous P."/>
            <person name="Smith M.E."/>
        </authorList>
    </citation>
    <scope>NUCLEOTIDE SEQUENCE</scope>
    <source>
        <strain evidence="1">CBS 102833</strain>
    </source>
</reference>
<proteinExistence type="predicted"/>
<protein>
    <submittedName>
        <fullName evidence="1">Uncharacterized protein</fullName>
    </submittedName>
</protein>
<keyword evidence="2" id="KW-1185">Reference proteome</keyword>
<organism evidence="1 2">
    <name type="scientific">Coemansia furcata</name>
    <dbReference type="NCBI Taxonomy" id="417177"/>
    <lineage>
        <taxon>Eukaryota</taxon>
        <taxon>Fungi</taxon>
        <taxon>Fungi incertae sedis</taxon>
        <taxon>Zoopagomycota</taxon>
        <taxon>Kickxellomycotina</taxon>
        <taxon>Kickxellomycetes</taxon>
        <taxon>Kickxellales</taxon>
        <taxon>Kickxellaceae</taxon>
        <taxon>Coemansia</taxon>
    </lineage>
</organism>
<gene>
    <name evidence="1" type="ORF">H4S07_006337</name>
</gene>
<sequence>SAISAGLHLLPYILPISIFSIISGFVVAKTRCYRELLWVGRSITTIGTRLFVLLDESTSMGRSIRLTIVGGAGMGLLLQPMLLALQTAIQPRNMAMGTTLFVAICTHGAELYLSSLCSNAGIMHIDQAIVRASSTLPELSQALIDTYVVTL</sequence>
<dbReference type="Proteomes" id="UP001140096">
    <property type="component" value="Unassembled WGS sequence"/>
</dbReference>
<name>A0ACC1KVR7_9FUNG</name>
<feature type="non-terminal residue" evidence="1">
    <location>
        <position position="1"/>
    </location>
</feature>